<keyword evidence="9" id="KW-1015">Disulfide bond</keyword>
<dbReference type="PIRSF" id="PIRSF036659">
    <property type="entry name" value="BdbC"/>
    <property type="match status" value="1"/>
</dbReference>
<proteinExistence type="inferred from homology"/>
<sequence>MQPTKANPAPLDRNALLLAFAWLVAVVATLGSLYYSQVRHFIPCEMCWYQRIFMYPNAIILGIALWRSDYAARWYALPLSIIGAGYSIKHLLEQAGILSSACSGPISCSSEYIPQFPIPLQALIAFVLITVALLLIRPAKR</sequence>
<dbReference type="GO" id="GO:0006457">
    <property type="term" value="P:protein folding"/>
    <property type="evidence" value="ECO:0007669"/>
    <property type="project" value="InterPro"/>
</dbReference>
<dbReference type="PANTHER" id="PTHR43469:SF1">
    <property type="entry name" value="SPBETA PROPHAGE-DERIVED DISULFIDE BOND FORMATION PROTEIN B"/>
    <property type="match status" value="1"/>
</dbReference>
<evidence type="ECO:0000256" key="9">
    <source>
        <dbReference type="ARBA" id="ARBA00023157"/>
    </source>
</evidence>
<reference evidence="13 14" key="1">
    <citation type="submission" date="2018-08" db="EMBL/GenBank/DDBJ databases">
        <title>Meiothermus granaticius genome AF-68 sequencing project.</title>
        <authorList>
            <person name="Da Costa M.S."/>
            <person name="Albuquerque L."/>
            <person name="Raposo P."/>
            <person name="Froufe H.J.C."/>
            <person name="Barroso C.S."/>
            <person name="Egas C."/>
        </authorList>
    </citation>
    <scope>NUCLEOTIDE SEQUENCE [LARGE SCALE GENOMIC DNA]</scope>
    <source>
        <strain evidence="13 14">AF-68</strain>
    </source>
</reference>
<evidence type="ECO:0000256" key="4">
    <source>
        <dbReference type="ARBA" id="ARBA00022692"/>
    </source>
</evidence>
<dbReference type="Gene3D" id="1.20.1550.10">
    <property type="entry name" value="DsbB-like"/>
    <property type="match status" value="1"/>
</dbReference>
<protein>
    <submittedName>
        <fullName evidence="13">Disulfide bond formation protein C</fullName>
    </submittedName>
</protein>
<feature type="transmembrane region" description="Helical" evidence="12">
    <location>
        <begin position="48"/>
        <end position="66"/>
    </location>
</feature>
<gene>
    <name evidence="13" type="primary">bdbC</name>
    <name evidence="13" type="ORF">Mgrana_00989</name>
</gene>
<dbReference type="InterPro" id="IPR003752">
    <property type="entry name" value="DiS_bond_form_DsbB/BdbC"/>
</dbReference>
<dbReference type="AlphaFoldDB" id="A0A399FA71"/>
<evidence type="ECO:0000256" key="8">
    <source>
        <dbReference type="ARBA" id="ARBA00023136"/>
    </source>
</evidence>
<dbReference type="InterPro" id="IPR023380">
    <property type="entry name" value="DsbB-like_sf"/>
</dbReference>
<evidence type="ECO:0000256" key="10">
    <source>
        <dbReference type="ARBA" id="ARBA00023186"/>
    </source>
</evidence>
<name>A0A399FA71_9DEIN</name>
<dbReference type="SUPFAM" id="SSF158442">
    <property type="entry name" value="DsbB-like"/>
    <property type="match status" value="1"/>
</dbReference>
<evidence type="ECO:0000256" key="1">
    <source>
        <dbReference type="ARBA" id="ARBA00004141"/>
    </source>
</evidence>
<feature type="transmembrane region" description="Helical" evidence="12">
    <location>
        <begin position="15"/>
        <end position="36"/>
    </location>
</feature>
<evidence type="ECO:0000313" key="13">
    <source>
        <dbReference type="EMBL" id="RIH93030.1"/>
    </source>
</evidence>
<dbReference type="PANTHER" id="PTHR43469">
    <property type="entry name" value="DISULFIDE FORMATION PROTEIN-RELATED"/>
    <property type="match status" value="1"/>
</dbReference>
<keyword evidence="7" id="KW-0560">Oxidoreductase</keyword>
<dbReference type="Proteomes" id="UP000266178">
    <property type="component" value="Unassembled WGS sequence"/>
</dbReference>
<keyword evidence="3" id="KW-0813">Transport</keyword>
<accession>A0A399FA71</accession>
<evidence type="ECO:0000256" key="7">
    <source>
        <dbReference type="ARBA" id="ARBA00023002"/>
    </source>
</evidence>
<keyword evidence="11" id="KW-0676">Redox-active center</keyword>
<comment type="similarity">
    <text evidence="2">Belongs to the DsbB family. BdbC subfamily.</text>
</comment>
<keyword evidence="8 12" id="KW-0472">Membrane</keyword>
<dbReference type="GO" id="GO:0015035">
    <property type="term" value="F:protein-disulfide reductase activity"/>
    <property type="evidence" value="ECO:0007669"/>
    <property type="project" value="InterPro"/>
</dbReference>
<keyword evidence="5" id="KW-0249">Electron transport</keyword>
<dbReference type="Pfam" id="PF02600">
    <property type="entry name" value="DsbB"/>
    <property type="match status" value="1"/>
</dbReference>
<evidence type="ECO:0000256" key="6">
    <source>
        <dbReference type="ARBA" id="ARBA00022989"/>
    </source>
</evidence>
<keyword evidence="10" id="KW-0143">Chaperone</keyword>
<comment type="subcellular location">
    <subcellularLocation>
        <location evidence="1">Membrane</location>
        <topology evidence="1">Multi-pass membrane protein</topology>
    </subcellularLocation>
</comment>
<comment type="caution">
    <text evidence="13">The sequence shown here is derived from an EMBL/GenBank/DDBJ whole genome shotgun (WGS) entry which is preliminary data.</text>
</comment>
<organism evidence="13 14">
    <name type="scientific">Meiothermus granaticius NBRC 107808</name>
    <dbReference type="NCBI Taxonomy" id="1227551"/>
    <lineage>
        <taxon>Bacteria</taxon>
        <taxon>Thermotogati</taxon>
        <taxon>Deinococcota</taxon>
        <taxon>Deinococci</taxon>
        <taxon>Thermales</taxon>
        <taxon>Thermaceae</taxon>
        <taxon>Meiothermus</taxon>
    </lineage>
</organism>
<evidence type="ECO:0000256" key="11">
    <source>
        <dbReference type="ARBA" id="ARBA00023284"/>
    </source>
</evidence>
<keyword evidence="6 12" id="KW-1133">Transmembrane helix</keyword>
<evidence type="ECO:0000256" key="3">
    <source>
        <dbReference type="ARBA" id="ARBA00022448"/>
    </source>
</evidence>
<dbReference type="GO" id="GO:0016020">
    <property type="term" value="C:membrane"/>
    <property type="evidence" value="ECO:0007669"/>
    <property type="project" value="UniProtKB-SubCell"/>
</dbReference>
<dbReference type="InterPro" id="IPR012187">
    <property type="entry name" value="Disulphide_bond_form_BdbC"/>
</dbReference>
<dbReference type="EMBL" id="QWLB01000010">
    <property type="protein sequence ID" value="RIH93030.1"/>
    <property type="molecule type" value="Genomic_DNA"/>
</dbReference>
<dbReference type="RefSeq" id="WP_119356499.1">
    <property type="nucleotide sequence ID" value="NZ_BJXM01000006.1"/>
</dbReference>
<keyword evidence="14" id="KW-1185">Reference proteome</keyword>
<feature type="transmembrane region" description="Helical" evidence="12">
    <location>
        <begin position="118"/>
        <end position="136"/>
    </location>
</feature>
<evidence type="ECO:0000256" key="12">
    <source>
        <dbReference type="SAM" id="Phobius"/>
    </source>
</evidence>
<evidence type="ECO:0000313" key="14">
    <source>
        <dbReference type="Proteomes" id="UP000266178"/>
    </source>
</evidence>
<evidence type="ECO:0000256" key="5">
    <source>
        <dbReference type="ARBA" id="ARBA00022982"/>
    </source>
</evidence>
<dbReference type="OrthoDB" id="158402at2"/>
<evidence type="ECO:0000256" key="2">
    <source>
        <dbReference type="ARBA" id="ARBA00007602"/>
    </source>
</evidence>
<keyword evidence="4 12" id="KW-0812">Transmembrane</keyword>